<dbReference type="Proteomes" id="UP000594263">
    <property type="component" value="Unplaced"/>
</dbReference>
<keyword evidence="2" id="KW-1185">Reference proteome</keyword>
<proteinExistence type="predicted"/>
<reference evidence="1" key="1">
    <citation type="submission" date="2021-01" db="UniProtKB">
        <authorList>
            <consortium name="EnsemblPlants"/>
        </authorList>
    </citation>
    <scope>IDENTIFICATION</scope>
</reference>
<name>A0A7N0UGF3_KALFE</name>
<accession>A0A7N0UGF3</accession>
<dbReference type="Gramene" id="Kaladp0067s0136.1.v1.1">
    <property type="protein sequence ID" value="Kaladp0067s0136.1.v1.1"/>
    <property type="gene ID" value="Kaladp0067s0136.v1.1"/>
</dbReference>
<organism evidence="1 2">
    <name type="scientific">Kalanchoe fedtschenkoi</name>
    <name type="common">Lavender scallops</name>
    <name type="synonym">South American air plant</name>
    <dbReference type="NCBI Taxonomy" id="63787"/>
    <lineage>
        <taxon>Eukaryota</taxon>
        <taxon>Viridiplantae</taxon>
        <taxon>Streptophyta</taxon>
        <taxon>Embryophyta</taxon>
        <taxon>Tracheophyta</taxon>
        <taxon>Spermatophyta</taxon>
        <taxon>Magnoliopsida</taxon>
        <taxon>eudicotyledons</taxon>
        <taxon>Gunneridae</taxon>
        <taxon>Pentapetalae</taxon>
        <taxon>Saxifragales</taxon>
        <taxon>Crassulaceae</taxon>
        <taxon>Kalanchoe</taxon>
    </lineage>
</organism>
<sequence>MNLLARQPIISNKRSALALHLLQFSGIMATTLSGQKMAELCHKAQVGEPLWIGVAGSSESSRNMREGKMSTERLITAAARRPFNSLVNKTEASKESAILFLEQEEKKRCNRISSTLINKGRQRLLGYCFSD</sequence>
<evidence type="ECO:0000313" key="2">
    <source>
        <dbReference type="Proteomes" id="UP000594263"/>
    </source>
</evidence>
<protein>
    <submittedName>
        <fullName evidence="1">Uncharacterized protein</fullName>
    </submittedName>
</protein>
<evidence type="ECO:0000313" key="1">
    <source>
        <dbReference type="EnsemblPlants" id="Kaladp0067s0136.1.v1.1"/>
    </source>
</evidence>
<dbReference type="AlphaFoldDB" id="A0A7N0UGF3"/>
<dbReference type="EnsemblPlants" id="Kaladp0067s0136.1.v1.1">
    <property type="protein sequence ID" value="Kaladp0067s0136.1.v1.1"/>
    <property type="gene ID" value="Kaladp0067s0136.v1.1"/>
</dbReference>